<feature type="region of interest" description="Disordered" evidence="6">
    <location>
        <begin position="1"/>
        <end position="31"/>
    </location>
</feature>
<evidence type="ECO:0000313" key="9">
    <source>
        <dbReference type="Proteomes" id="UP000030651"/>
    </source>
</evidence>
<dbReference type="SUPFAM" id="SSF51197">
    <property type="entry name" value="Clavaminate synthase-like"/>
    <property type="match status" value="1"/>
</dbReference>
<protein>
    <recommendedName>
        <fullName evidence="7">Prolyl 4-hydroxylase alpha subunit domain-containing protein</fullName>
    </recommendedName>
</protein>
<dbReference type="OrthoDB" id="69177at2759"/>
<sequence length="299" mass="34016">MSARAAAAARVGSSSRGRNRGHGDLVQTSYESKDVDIPSDYLKSQPYDAQPITLKAINFKETVLPEFDGGYAVVLDNVLSPSECAKLIQLAEESVLEKDKGADGDPWRPALVNAGGGFEVLVPDYRNSERIIWDQQEIVDRLWARMERVPGIQERLARFNESQLLGYTKPSWKPHLDWEFHRLNKRMRFLKYGPGQFFRPHCDGPYGEQKDDKTILQTHFTLHLYLNDSKAEVGDEAELEGGATSFLSSDEKRKLDVDPKAGRVLIFQHKRLYHSGDDVKAGIKYTVRTDIMYELKREQ</sequence>
<keyword evidence="5" id="KW-0408">Iron</keyword>
<dbReference type="InterPro" id="IPR006620">
    <property type="entry name" value="Pro_4_hyd_alph"/>
</dbReference>
<evidence type="ECO:0000256" key="3">
    <source>
        <dbReference type="ARBA" id="ARBA00022964"/>
    </source>
</evidence>
<accession>W3XA74</accession>
<dbReference type="InParanoid" id="W3XA74"/>
<evidence type="ECO:0000313" key="8">
    <source>
        <dbReference type="EMBL" id="ETS82292.1"/>
    </source>
</evidence>
<dbReference type="GO" id="GO:0004656">
    <property type="term" value="F:procollagen-proline 4-dioxygenase activity"/>
    <property type="evidence" value="ECO:0007669"/>
    <property type="project" value="TreeGrafter"/>
</dbReference>
<dbReference type="InterPro" id="IPR045054">
    <property type="entry name" value="P4HA-like"/>
</dbReference>
<feature type="compositionally biased region" description="Low complexity" evidence="6">
    <location>
        <begin position="1"/>
        <end position="16"/>
    </location>
</feature>
<dbReference type="Gene3D" id="2.60.120.620">
    <property type="entry name" value="q2cbj1_9rhob like domain"/>
    <property type="match status" value="1"/>
</dbReference>
<keyword evidence="3" id="KW-0223">Dioxygenase</keyword>
<dbReference type="EMBL" id="KI912112">
    <property type="protein sequence ID" value="ETS82292.1"/>
    <property type="molecule type" value="Genomic_DNA"/>
</dbReference>
<dbReference type="KEGG" id="pfy:PFICI_07294"/>
<dbReference type="eggNOG" id="ENOG502S0YC">
    <property type="taxonomic scope" value="Eukaryota"/>
</dbReference>
<comment type="cofactor">
    <cofactor evidence="1">
        <name>L-ascorbate</name>
        <dbReference type="ChEBI" id="CHEBI:38290"/>
    </cofactor>
</comment>
<evidence type="ECO:0000256" key="1">
    <source>
        <dbReference type="ARBA" id="ARBA00001961"/>
    </source>
</evidence>
<evidence type="ECO:0000256" key="2">
    <source>
        <dbReference type="ARBA" id="ARBA00022723"/>
    </source>
</evidence>
<proteinExistence type="predicted"/>
<dbReference type="HOGENOM" id="CLU_041456_2_1_1"/>
<keyword evidence="9" id="KW-1185">Reference proteome</keyword>
<keyword evidence="2" id="KW-0479">Metal-binding</keyword>
<dbReference type="SMART" id="SM00702">
    <property type="entry name" value="P4Hc"/>
    <property type="match status" value="1"/>
</dbReference>
<evidence type="ECO:0000256" key="4">
    <source>
        <dbReference type="ARBA" id="ARBA00023002"/>
    </source>
</evidence>
<dbReference type="Pfam" id="PF13640">
    <property type="entry name" value="2OG-FeII_Oxy_3"/>
    <property type="match status" value="1"/>
</dbReference>
<gene>
    <name evidence="8" type="ORF">PFICI_07294</name>
</gene>
<organism evidence="8 9">
    <name type="scientific">Pestalotiopsis fici (strain W106-1 / CGMCC3.15140)</name>
    <dbReference type="NCBI Taxonomy" id="1229662"/>
    <lineage>
        <taxon>Eukaryota</taxon>
        <taxon>Fungi</taxon>
        <taxon>Dikarya</taxon>
        <taxon>Ascomycota</taxon>
        <taxon>Pezizomycotina</taxon>
        <taxon>Sordariomycetes</taxon>
        <taxon>Xylariomycetidae</taxon>
        <taxon>Amphisphaeriales</taxon>
        <taxon>Sporocadaceae</taxon>
        <taxon>Pestalotiopsis</taxon>
    </lineage>
</organism>
<dbReference type="PANTHER" id="PTHR10869:SF241">
    <property type="entry name" value="FE2OG DIOXYGENASE DOMAIN-CONTAINING PROTEIN"/>
    <property type="match status" value="1"/>
</dbReference>
<dbReference type="GO" id="GO:0031418">
    <property type="term" value="F:L-ascorbic acid binding"/>
    <property type="evidence" value="ECO:0007669"/>
    <property type="project" value="InterPro"/>
</dbReference>
<dbReference type="Proteomes" id="UP000030651">
    <property type="component" value="Unassembled WGS sequence"/>
</dbReference>
<evidence type="ECO:0000256" key="6">
    <source>
        <dbReference type="SAM" id="MobiDB-lite"/>
    </source>
</evidence>
<reference evidence="9" key="1">
    <citation type="journal article" date="2015" name="BMC Genomics">
        <title>Genomic and transcriptomic analysis of the endophytic fungus Pestalotiopsis fici reveals its lifestyle and high potential for synthesis of natural products.</title>
        <authorList>
            <person name="Wang X."/>
            <person name="Zhang X."/>
            <person name="Liu L."/>
            <person name="Xiang M."/>
            <person name="Wang W."/>
            <person name="Sun X."/>
            <person name="Che Y."/>
            <person name="Guo L."/>
            <person name="Liu G."/>
            <person name="Guo L."/>
            <person name="Wang C."/>
            <person name="Yin W.B."/>
            <person name="Stadler M."/>
            <person name="Zhang X."/>
            <person name="Liu X."/>
        </authorList>
    </citation>
    <scope>NUCLEOTIDE SEQUENCE [LARGE SCALE GENOMIC DNA]</scope>
    <source>
        <strain evidence="9">W106-1 / CGMCC3.15140</strain>
    </source>
</reference>
<dbReference type="AlphaFoldDB" id="W3XA74"/>
<dbReference type="OMA" id="YEDTRKC"/>
<evidence type="ECO:0000256" key="5">
    <source>
        <dbReference type="ARBA" id="ARBA00023004"/>
    </source>
</evidence>
<dbReference type="PANTHER" id="PTHR10869">
    <property type="entry name" value="PROLYL 4-HYDROXYLASE ALPHA SUBUNIT"/>
    <property type="match status" value="1"/>
</dbReference>
<feature type="domain" description="Prolyl 4-hydroxylase alpha subunit" evidence="7">
    <location>
        <begin position="70"/>
        <end position="292"/>
    </location>
</feature>
<dbReference type="GO" id="GO:0005506">
    <property type="term" value="F:iron ion binding"/>
    <property type="evidence" value="ECO:0007669"/>
    <property type="project" value="InterPro"/>
</dbReference>
<dbReference type="GO" id="GO:0005783">
    <property type="term" value="C:endoplasmic reticulum"/>
    <property type="evidence" value="ECO:0007669"/>
    <property type="project" value="TreeGrafter"/>
</dbReference>
<name>W3XA74_PESFW</name>
<dbReference type="InterPro" id="IPR044862">
    <property type="entry name" value="Pro_4_hyd_alph_FE2OG_OXY"/>
</dbReference>
<dbReference type="GeneID" id="19272307"/>
<keyword evidence="4" id="KW-0560">Oxidoreductase</keyword>
<evidence type="ECO:0000259" key="7">
    <source>
        <dbReference type="SMART" id="SM00702"/>
    </source>
</evidence>
<dbReference type="RefSeq" id="XP_007834066.1">
    <property type="nucleotide sequence ID" value="XM_007835875.1"/>
</dbReference>